<feature type="transmembrane region" description="Helical" evidence="1">
    <location>
        <begin position="78"/>
        <end position="107"/>
    </location>
</feature>
<protein>
    <submittedName>
        <fullName evidence="2">Uncharacterized protein</fullName>
    </submittedName>
</protein>
<feature type="transmembrane region" description="Helical" evidence="1">
    <location>
        <begin position="113"/>
        <end position="136"/>
    </location>
</feature>
<reference evidence="3" key="1">
    <citation type="journal article" date="2019" name="Int. J. Syst. Evol. Microbiol.">
        <title>The Global Catalogue of Microorganisms (GCM) 10K type strain sequencing project: providing services to taxonomists for standard genome sequencing and annotation.</title>
        <authorList>
            <consortium name="The Broad Institute Genomics Platform"/>
            <consortium name="The Broad Institute Genome Sequencing Center for Infectious Disease"/>
            <person name="Wu L."/>
            <person name="Ma J."/>
        </authorList>
    </citation>
    <scope>NUCLEOTIDE SEQUENCE [LARGE SCALE GENOMIC DNA]</scope>
    <source>
        <strain evidence="3">JCM 17759</strain>
    </source>
</reference>
<evidence type="ECO:0000313" key="2">
    <source>
        <dbReference type="EMBL" id="GAA4453104.1"/>
    </source>
</evidence>
<keyword evidence="3" id="KW-1185">Reference proteome</keyword>
<dbReference type="Proteomes" id="UP001500840">
    <property type="component" value="Unassembled WGS sequence"/>
</dbReference>
<accession>A0ABP8MQB0</accession>
<evidence type="ECO:0000313" key="3">
    <source>
        <dbReference type="Proteomes" id="UP001500840"/>
    </source>
</evidence>
<sequence length="153" mass="16279">MANLVPAPSNRDMWRAYAFAPLVTPLSFIAFVAIVGIVIPIGALAVIAAICYLVAGLIGMPIAFHLRRRNALNARTIHGAAFCWGLLTSIICSFASISVAAAISGTWESVPLIIVYSSAAIILPVVLAGTAFWLLLRRTPAVSRTEQYQSLAI</sequence>
<organism evidence="2 3">
    <name type="scientific">Novipirellula rosea</name>
    <dbReference type="NCBI Taxonomy" id="1031540"/>
    <lineage>
        <taxon>Bacteria</taxon>
        <taxon>Pseudomonadati</taxon>
        <taxon>Planctomycetota</taxon>
        <taxon>Planctomycetia</taxon>
        <taxon>Pirellulales</taxon>
        <taxon>Pirellulaceae</taxon>
        <taxon>Novipirellula</taxon>
    </lineage>
</organism>
<keyword evidence="1" id="KW-1133">Transmembrane helix</keyword>
<comment type="caution">
    <text evidence="2">The sequence shown here is derived from an EMBL/GenBank/DDBJ whole genome shotgun (WGS) entry which is preliminary data.</text>
</comment>
<gene>
    <name evidence="2" type="ORF">GCM10023156_23470</name>
</gene>
<proteinExistence type="predicted"/>
<name>A0ABP8MQB0_9BACT</name>
<keyword evidence="1" id="KW-0472">Membrane</keyword>
<dbReference type="EMBL" id="BAABGA010000030">
    <property type="protein sequence ID" value="GAA4453104.1"/>
    <property type="molecule type" value="Genomic_DNA"/>
</dbReference>
<keyword evidence="1" id="KW-0812">Transmembrane</keyword>
<feature type="transmembrane region" description="Helical" evidence="1">
    <location>
        <begin position="45"/>
        <end position="66"/>
    </location>
</feature>
<dbReference type="RefSeq" id="WP_345322176.1">
    <property type="nucleotide sequence ID" value="NZ_BAABGA010000030.1"/>
</dbReference>
<feature type="transmembrane region" description="Helical" evidence="1">
    <location>
        <begin position="16"/>
        <end position="39"/>
    </location>
</feature>
<evidence type="ECO:0000256" key="1">
    <source>
        <dbReference type="SAM" id="Phobius"/>
    </source>
</evidence>